<name>A0A7J9AFG9_9ROSI</name>
<dbReference type="AlphaFoldDB" id="A0A7J9AFG9"/>
<keyword evidence="1" id="KW-0472">Membrane</keyword>
<evidence type="ECO:0000313" key="3">
    <source>
        <dbReference type="Proteomes" id="UP000593574"/>
    </source>
</evidence>
<proteinExistence type="predicted"/>
<feature type="transmembrane region" description="Helical" evidence="1">
    <location>
        <begin position="12"/>
        <end position="30"/>
    </location>
</feature>
<gene>
    <name evidence="2" type="ORF">Golax_003391</name>
</gene>
<keyword evidence="1" id="KW-0812">Transmembrane</keyword>
<keyword evidence="3" id="KW-1185">Reference proteome</keyword>
<dbReference type="EMBL" id="JABEZV010000010">
    <property type="protein sequence ID" value="MBA0722740.1"/>
    <property type="molecule type" value="Genomic_DNA"/>
</dbReference>
<accession>A0A7J9AFG9</accession>
<protein>
    <submittedName>
        <fullName evidence="2">Uncharacterized protein</fullName>
    </submittedName>
</protein>
<reference evidence="2 3" key="1">
    <citation type="journal article" date="2019" name="Genome Biol. Evol.">
        <title>Insights into the evolution of the New World diploid cottons (Gossypium, subgenus Houzingenia) based on genome sequencing.</title>
        <authorList>
            <person name="Grover C.E."/>
            <person name="Arick M.A. 2nd"/>
            <person name="Thrash A."/>
            <person name="Conover J.L."/>
            <person name="Sanders W.S."/>
            <person name="Peterson D.G."/>
            <person name="Frelichowski J.E."/>
            <person name="Scheffler J.A."/>
            <person name="Scheffler B.E."/>
            <person name="Wendel J.F."/>
        </authorList>
    </citation>
    <scope>NUCLEOTIDE SEQUENCE [LARGE SCALE GENOMIC DNA]</scope>
    <source>
        <strain evidence="2">4</strain>
        <tissue evidence="2">Leaf</tissue>
    </source>
</reference>
<dbReference type="Proteomes" id="UP000593574">
    <property type="component" value="Unassembled WGS sequence"/>
</dbReference>
<evidence type="ECO:0000256" key="1">
    <source>
        <dbReference type="SAM" id="Phobius"/>
    </source>
</evidence>
<evidence type="ECO:0000313" key="2">
    <source>
        <dbReference type="EMBL" id="MBA0722740.1"/>
    </source>
</evidence>
<sequence length="85" mass="9703">MSPVSDVWYPTLTVFMLAIGFVLTASFFMLKPWVKQELRRQGIIELNVAMAKVDPFVELDSMKEKFESSKLKEMETGGGNPEEEE</sequence>
<organism evidence="2 3">
    <name type="scientific">Gossypium laxum</name>
    <dbReference type="NCBI Taxonomy" id="34288"/>
    <lineage>
        <taxon>Eukaryota</taxon>
        <taxon>Viridiplantae</taxon>
        <taxon>Streptophyta</taxon>
        <taxon>Embryophyta</taxon>
        <taxon>Tracheophyta</taxon>
        <taxon>Spermatophyta</taxon>
        <taxon>Magnoliopsida</taxon>
        <taxon>eudicotyledons</taxon>
        <taxon>Gunneridae</taxon>
        <taxon>Pentapetalae</taxon>
        <taxon>rosids</taxon>
        <taxon>malvids</taxon>
        <taxon>Malvales</taxon>
        <taxon>Malvaceae</taxon>
        <taxon>Malvoideae</taxon>
        <taxon>Gossypium</taxon>
    </lineage>
</organism>
<keyword evidence="1" id="KW-1133">Transmembrane helix</keyword>
<comment type="caution">
    <text evidence="2">The sequence shown here is derived from an EMBL/GenBank/DDBJ whole genome shotgun (WGS) entry which is preliminary data.</text>
</comment>